<keyword evidence="5 12" id="KW-0489">Methyltransferase</keyword>
<feature type="binding site" evidence="12">
    <location>
        <position position="128"/>
    </location>
    <ligand>
        <name>[4Fe-4S] cluster</name>
        <dbReference type="ChEBI" id="CHEBI:49883"/>
        <note>4Fe-4S-S-AdoMet</note>
    </ligand>
</feature>
<name>A0A2Z4Y597_SUMC1</name>
<feature type="binding site" evidence="12">
    <location>
        <position position="135"/>
    </location>
    <ligand>
        <name>[4Fe-4S] cluster</name>
        <dbReference type="ChEBI" id="CHEBI:49883"/>
        <note>4Fe-4S-S-AdoMet</note>
    </ligand>
</feature>
<protein>
    <recommendedName>
        <fullName evidence="12">Probable dual-specificity RNA methyltransferase RlmN</fullName>
        <ecNumber evidence="12">2.1.1.192</ecNumber>
    </recommendedName>
    <alternativeName>
        <fullName evidence="12">23S rRNA (adenine(2503)-C(2))-methyltransferase</fullName>
    </alternativeName>
    <alternativeName>
        <fullName evidence="12">23S rRNA m2A2503 methyltransferase</fullName>
    </alternativeName>
    <alternativeName>
        <fullName evidence="12">Ribosomal RNA large subunit methyltransferase N</fullName>
    </alternativeName>
    <alternativeName>
        <fullName evidence="12">tRNA (adenine(37)-C(2))-methyltransferase</fullName>
    </alternativeName>
    <alternativeName>
        <fullName evidence="12">tRNA m2A37 methyltransferase</fullName>
    </alternativeName>
</protein>
<comment type="function">
    <text evidence="12">Specifically methylates position 2 of adenine 2503 in 23S rRNA and position 2 of adenine 37 in tRNAs.</text>
</comment>
<dbReference type="NCBIfam" id="TIGR00048">
    <property type="entry name" value="rRNA_mod_RlmN"/>
    <property type="match status" value="1"/>
</dbReference>
<evidence type="ECO:0000256" key="12">
    <source>
        <dbReference type="HAMAP-Rule" id="MF_01849"/>
    </source>
</evidence>
<reference evidence="14 15" key="1">
    <citation type="submission" date="2018-05" db="EMBL/GenBank/DDBJ databases">
        <title>A metagenomic window into the 2 km-deep terrestrial subsurface aquifer revealed taxonomically and functionally diverse microbial community comprising novel uncultured bacterial lineages.</title>
        <authorList>
            <person name="Kadnikov V.V."/>
            <person name="Mardanov A.V."/>
            <person name="Beletsky A.V."/>
            <person name="Banks D."/>
            <person name="Pimenov N.V."/>
            <person name="Frank Y.A."/>
            <person name="Karnachuk O.V."/>
            <person name="Ravin N.V."/>
        </authorList>
    </citation>
    <scope>NUCLEOTIDE SEQUENCE [LARGE SCALE GENOMIC DNA]</scope>
    <source>
        <strain evidence="14">BY</strain>
    </source>
</reference>
<dbReference type="FunFam" id="3.20.20.70:FF:000014">
    <property type="entry name" value="Probable dual-specificity RNA methyltransferase RlmN"/>
    <property type="match status" value="1"/>
</dbReference>
<dbReference type="InterPro" id="IPR040072">
    <property type="entry name" value="Methyltransferase_A"/>
</dbReference>
<feature type="active site" description="S-methylcysteine intermediate" evidence="12">
    <location>
        <position position="351"/>
    </location>
</feature>
<dbReference type="InterPro" id="IPR027492">
    <property type="entry name" value="RNA_MTrfase_RlmN"/>
</dbReference>
<evidence type="ECO:0000256" key="4">
    <source>
        <dbReference type="ARBA" id="ARBA00022552"/>
    </source>
</evidence>
<dbReference type="GO" id="GO:0070475">
    <property type="term" value="P:rRNA base methylation"/>
    <property type="evidence" value="ECO:0007669"/>
    <property type="project" value="UniProtKB-UniRule"/>
</dbReference>
<evidence type="ECO:0000256" key="9">
    <source>
        <dbReference type="ARBA" id="ARBA00022723"/>
    </source>
</evidence>
<dbReference type="Pfam" id="PF04055">
    <property type="entry name" value="Radical_SAM"/>
    <property type="match status" value="1"/>
</dbReference>
<dbReference type="PANTHER" id="PTHR30544">
    <property type="entry name" value="23S RRNA METHYLTRANSFERASE"/>
    <property type="match status" value="1"/>
</dbReference>
<feature type="binding site" evidence="12">
    <location>
        <position position="132"/>
    </location>
    <ligand>
        <name>[4Fe-4S] cluster</name>
        <dbReference type="ChEBI" id="CHEBI:49883"/>
        <note>4Fe-4S-S-AdoMet</note>
    </ligand>
</feature>
<comment type="cofactor">
    <cofactor evidence="12">
        <name>[4Fe-4S] cluster</name>
        <dbReference type="ChEBI" id="CHEBI:49883"/>
    </cofactor>
    <text evidence="12">Binds 1 [4Fe-4S] cluster. The cluster is coordinated with 3 cysteines and an exchangeable S-adenosyl-L-methionine.</text>
</comment>
<feature type="binding site" evidence="12">
    <location>
        <position position="308"/>
    </location>
    <ligand>
        <name>S-adenosyl-L-methionine</name>
        <dbReference type="ChEBI" id="CHEBI:59789"/>
    </ligand>
</feature>
<comment type="caution">
    <text evidence="12">Lacks conserved residue(s) required for the propagation of feature annotation.</text>
</comment>
<proteinExistence type="inferred from homology"/>
<evidence type="ECO:0000259" key="13">
    <source>
        <dbReference type="PROSITE" id="PS51918"/>
    </source>
</evidence>
<dbReference type="Gene3D" id="1.10.150.530">
    <property type="match status" value="1"/>
</dbReference>
<dbReference type="PROSITE" id="PS51918">
    <property type="entry name" value="RADICAL_SAM"/>
    <property type="match status" value="1"/>
</dbReference>
<organism evidence="14 15">
    <name type="scientific">Sumerlaea chitinivorans</name>
    <dbReference type="NCBI Taxonomy" id="2250252"/>
    <lineage>
        <taxon>Bacteria</taxon>
        <taxon>Candidatus Sumerlaeota</taxon>
        <taxon>Candidatus Sumerlaeia</taxon>
        <taxon>Candidatus Sumerlaeales</taxon>
        <taxon>Candidatus Sumerlaeaceae</taxon>
        <taxon>Candidatus Sumerlaea</taxon>
    </lineage>
</organism>
<dbReference type="HAMAP" id="MF_01849">
    <property type="entry name" value="RNA_methyltr_RlmN"/>
    <property type="match status" value="1"/>
</dbReference>
<dbReference type="Gene3D" id="3.20.20.70">
    <property type="entry name" value="Aldolase class I"/>
    <property type="match status" value="1"/>
</dbReference>
<evidence type="ECO:0000256" key="8">
    <source>
        <dbReference type="ARBA" id="ARBA00022694"/>
    </source>
</evidence>
<evidence type="ECO:0000256" key="3">
    <source>
        <dbReference type="ARBA" id="ARBA00022490"/>
    </source>
</evidence>
<feature type="binding site" evidence="12">
    <location>
        <begin position="177"/>
        <end position="178"/>
    </location>
    <ligand>
        <name>S-adenosyl-L-methionine</name>
        <dbReference type="ChEBI" id="CHEBI:59789"/>
    </ligand>
</feature>
<keyword evidence="11 12" id="KW-0411">Iron-sulfur</keyword>
<dbReference type="GO" id="GO:0019843">
    <property type="term" value="F:rRNA binding"/>
    <property type="evidence" value="ECO:0007669"/>
    <property type="project" value="UniProtKB-UniRule"/>
</dbReference>
<keyword evidence="6 12" id="KW-0808">Transferase</keyword>
<dbReference type="PANTHER" id="PTHR30544:SF5">
    <property type="entry name" value="RADICAL SAM CORE DOMAIN-CONTAINING PROTEIN"/>
    <property type="match status" value="1"/>
</dbReference>
<dbReference type="GO" id="GO:0046872">
    <property type="term" value="F:metal ion binding"/>
    <property type="evidence" value="ECO:0007669"/>
    <property type="project" value="UniProtKB-KW"/>
</dbReference>
<dbReference type="Pfam" id="PF21016">
    <property type="entry name" value="RlmN_N"/>
    <property type="match status" value="1"/>
</dbReference>
<dbReference type="InterPro" id="IPR004383">
    <property type="entry name" value="rRNA_lsu_MTrfase_RlmN/Cfr"/>
</dbReference>
<dbReference type="SFLD" id="SFLDG01062">
    <property type="entry name" value="methyltransferase_(Class_A)"/>
    <property type="match status" value="1"/>
</dbReference>
<keyword evidence="12" id="KW-1015">Disulfide bond</keyword>
<sequence>MERTRIIADDEPIPHVEGRYVLLGATFRQLQELIKAQGFPAFRARQLYHWMYHRCARDFSEMHNISKEFRRWLEENATLGHIAILDERLSKDGSRKFVFQLYDGRLVESVLIKEEGWNTLCVSSQVGCAVGCTFCLTGFGGYQRQMTRAEIVSQVLMVKRLLGEEELLRNLVFMGMGEPLLNLDEVIPALRVLTDPEGVAIAARRVTVSTSGIIPGIRRLGEADLGVSLAVSLNATKNSVRDVIMPINKVYPIEDLLEACRQFPLRPRRRITFEYVLLRDINDSVEDARQLARLLKGIPCKVNLIPFNPDSRLPFDRPSPQRVEAFQQVLLDKHYTASIRYSKGLDIGGACGQLAAHWRDGRR</sequence>
<evidence type="ECO:0000256" key="6">
    <source>
        <dbReference type="ARBA" id="ARBA00022679"/>
    </source>
</evidence>
<feature type="binding site" evidence="12">
    <location>
        <position position="209"/>
    </location>
    <ligand>
        <name>S-adenosyl-L-methionine</name>
        <dbReference type="ChEBI" id="CHEBI:59789"/>
    </ligand>
</feature>
<keyword evidence="4 12" id="KW-0698">rRNA processing</keyword>
<dbReference type="Proteomes" id="UP000262583">
    <property type="component" value="Chromosome"/>
</dbReference>
<dbReference type="SFLD" id="SFLDS00029">
    <property type="entry name" value="Radical_SAM"/>
    <property type="match status" value="1"/>
</dbReference>
<feature type="domain" description="Radical SAM core" evidence="13">
    <location>
        <begin position="114"/>
        <end position="346"/>
    </location>
</feature>
<dbReference type="InterPro" id="IPR007197">
    <property type="entry name" value="rSAM"/>
</dbReference>
<accession>A0A2Z4Y597</accession>
<comment type="similarity">
    <text evidence="12">Belongs to the radical SAM superfamily. RlmN family.</text>
</comment>
<dbReference type="CDD" id="cd01335">
    <property type="entry name" value="Radical_SAM"/>
    <property type="match status" value="1"/>
</dbReference>
<dbReference type="GO" id="GO:0051539">
    <property type="term" value="F:4 iron, 4 sulfur cluster binding"/>
    <property type="evidence" value="ECO:0007669"/>
    <property type="project" value="UniProtKB-UniRule"/>
</dbReference>
<dbReference type="EMBL" id="CP030759">
    <property type="protein sequence ID" value="AXA35605.1"/>
    <property type="molecule type" value="Genomic_DNA"/>
</dbReference>
<comment type="miscellaneous">
    <text evidence="12">Reaction proceeds by a ping-pong mechanism involving intermediate methylation of a conserved cysteine residue.</text>
</comment>
<keyword evidence="10 12" id="KW-0408">Iron</keyword>
<comment type="catalytic activity">
    <reaction evidence="12">
        <text>adenosine(37) in tRNA + 2 reduced [2Fe-2S]-[ferredoxin] + 2 S-adenosyl-L-methionine = 2-methyladenosine(37) in tRNA + 5'-deoxyadenosine + L-methionine + 2 oxidized [2Fe-2S]-[ferredoxin] + S-adenosyl-L-homocysteine</text>
        <dbReference type="Rhea" id="RHEA:43332"/>
        <dbReference type="Rhea" id="RHEA-COMP:10000"/>
        <dbReference type="Rhea" id="RHEA-COMP:10001"/>
        <dbReference type="Rhea" id="RHEA-COMP:10162"/>
        <dbReference type="Rhea" id="RHEA-COMP:10485"/>
        <dbReference type="ChEBI" id="CHEBI:17319"/>
        <dbReference type="ChEBI" id="CHEBI:33737"/>
        <dbReference type="ChEBI" id="CHEBI:33738"/>
        <dbReference type="ChEBI" id="CHEBI:57844"/>
        <dbReference type="ChEBI" id="CHEBI:57856"/>
        <dbReference type="ChEBI" id="CHEBI:59789"/>
        <dbReference type="ChEBI" id="CHEBI:74411"/>
        <dbReference type="ChEBI" id="CHEBI:74497"/>
        <dbReference type="EC" id="2.1.1.192"/>
    </reaction>
</comment>
<dbReference type="SFLD" id="SFLDF00275">
    <property type="entry name" value="adenosine_C2_methyltransferase"/>
    <property type="match status" value="1"/>
</dbReference>
<dbReference type="GO" id="GO:0005737">
    <property type="term" value="C:cytoplasm"/>
    <property type="evidence" value="ECO:0007669"/>
    <property type="project" value="UniProtKB-SubCell"/>
</dbReference>
<evidence type="ECO:0000256" key="1">
    <source>
        <dbReference type="ARBA" id="ARBA00004496"/>
    </source>
</evidence>
<feature type="binding site" evidence="12">
    <location>
        <begin position="232"/>
        <end position="234"/>
    </location>
    <ligand>
        <name>S-adenosyl-L-methionine</name>
        <dbReference type="ChEBI" id="CHEBI:59789"/>
    </ligand>
</feature>
<dbReference type="GO" id="GO:0070040">
    <property type="term" value="F:rRNA (adenine(2503)-C2-)-methyltransferase activity"/>
    <property type="evidence" value="ECO:0007669"/>
    <property type="project" value="UniProtKB-UniRule"/>
</dbReference>
<evidence type="ECO:0000313" key="14">
    <source>
        <dbReference type="EMBL" id="AXA35605.1"/>
    </source>
</evidence>
<dbReference type="PIRSF" id="PIRSF006004">
    <property type="entry name" value="CHP00048"/>
    <property type="match status" value="1"/>
</dbReference>
<keyword evidence="2 12" id="KW-0004">4Fe-4S</keyword>
<comment type="catalytic activity">
    <reaction evidence="12">
        <text>adenosine(2503) in 23S rRNA + 2 reduced [2Fe-2S]-[ferredoxin] + 2 S-adenosyl-L-methionine = 2-methyladenosine(2503) in 23S rRNA + 5'-deoxyadenosine + L-methionine + 2 oxidized [2Fe-2S]-[ferredoxin] + S-adenosyl-L-homocysteine</text>
        <dbReference type="Rhea" id="RHEA:42916"/>
        <dbReference type="Rhea" id="RHEA-COMP:10000"/>
        <dbReference type="Rhea" id="RHEA-COMP:10001"/>
        <dbReference type="Rhea" id="RHEA-COMP:10152"/>
        <dbReference type="Rhea" id="RHEA-COMP:10282"/>
        <dbReference type="ChEBI" id="CHEBI:17319"/>
        <dbReference type="ChEBI" id="CHEBI:33737"/>
        <dbReference type="ChEBI" id="CHEBI:33738"/>
        <dbReference type="ChEBI" id="CHEBI:57844"/>
        <dbReference type="ChEBI" id="CHEBI:57856"/>
        <dbReference type="ChEBI" id="CHEBI:59789"/>
        <dbReference type="ChEBI" id="CHEBI:74411"/>
        <dbReference type="ChEBI" id="CHEBI:74497"/>
        <dbReference type="EC" id="2.1.1.192"/>
    </reaction>
</comment>
<dbReference type="KEGG" id="schv:BRCON_0828"/>
<dbReference type="EC" id="2.1.1.192" evidence="12"/>
<evidence type="ECO:0000313" key="15">
    <source>
        <dbReference type="Proteomes" id="UP000262583"/>
    </source>
</evidence>
<evidence type="ECO:0000256" key="2">
    <source>
        <dbReference type="ARBA" id="ARBA00022485"/>
    </source>
</evidence>
<dbReference type="GO" id="GO:0002935">
    <property type="term" value="F:tRNA (adenine(37)-C2)-methyltransferase activity"/>
    <property type="evidence" value="ECO:0007669"/>
    <property type="project" value="UniProtKB-UniRule"/>
</dbReference>
<evidence type="ECO:0000256" key="11">
    <source>
        <dbReference type="ARBA" id="ARBA00023014"/>
    </source>
</evidence>
<evidence type="ECO:0000256" key="7">
    <source>
        <dbReference type="ARBA" id="ARBA00022691"/>
    </source>
</evidence>
<evidence type="ECO:0000256" key="10">
    <source>
        <dbReference type="ARBA" id="ARBA00023004"/>
    </source>
</evidence>
<feature type="active site" description="Proton acceptor" evidence="12">
    <location>
        <position position="108"/>
    </location>
</feature>
<dbReference type="InterPro" id="IPR058240">
    <property type="entry name" value="rSAM_sf"/>
</dbReference>
<evidence type="ECO:0000256" key="5">
    <source>
        <dbReference type="ARBA" id="ARBA00022603"/>
    </source>
</evidence>
<dbReference type="AlphaFoldDB" id="A0A2Z4Y597"/>
<comment type="subcellular location">
    <subcellularLocation>
        <location evidence="1 12">Cytoplasm</location>
    </subcellularLocation>
</comment>
<gene>
    <name evidence="12" type="primary">rlmN</name>
    <name evidence="14" type="ORF">BRCON_0828</name>
</gene>
<keyword evidence="7 12" id="KW-0949">S-adenosyl-L-methionine</keyword>
<dbReference type="InterPro" id="IPR048641">
    <property type="entry name" value="RlmN_N"/>
</dbReference>
<dbReference type="GO" id="GO:0030488">
    <property type="term" value="P:tRNA methylation"/>
    <property type="evidence" value="ECO:0007669"/>
    <property type="project" value="UniProtKB-UniRule"/>
</dbReference>
<keyword evidence="8 12" id="KW-0819">tRNA processing</keyword>
<keyword evidence="9 12" id="KW-0479">Metal-binding</keyword>
<keyword evidence="3 12" id="KW-0963">Cytoplasm</keyword>
<dbReference type="InterPro" id="IPR013785">
    <property type="entry name" value="Aldolase_TIM"/>
</dbReference>
<dbReference type="GO" id="GO:0000049">
    <property type="term" value="F:tRNA binding"/>
    <property type="evidence" value="ECO:0007669"/>
    <property type="project" value="UniProtKB-UniRule"/>
</dbReference>
<dbReference type="SUPFAM" id="SSF102114">
    <property type="entry name" value="Radical SAM enzymes"/>
    <property type="match status" value="1"/>
</dbReference>